<name>A0ABW0ZZB6_9ACTN</name>
<dbReference type="Proteomes" id="UP001596074">
    <property type="component" value="Unassembled WGS sequence"/>
</dbReference>
<dbReference type="SMART" id="SM00829">
    <property type="entry name" value="PKS_ER"/>
    <property type="match status" value="1"/>
</dbReference>
<dbReference type="InterPro" id="IPR051397">
    <property type="entry name" value="Zn-ADH-like_protein"/>
</dbReference>
<dbReference type="InterPro" id="IPR036291">
    <property type="entry name" value="NAD(P)-bd_dom_sf"/>
</dbReference>
<dbReference type="PANTHER" id="PTHR43677:SF4">
    <property type="entry name" value="QUINONE OXIDOREDUCTASE-LIKE PROTEIN 2"/>
    <property type="match status" value="1"/>
</dbReference>
<comment type="caution">
    <text evidence="2">The sequence shown here is derived from an EMBL/GenBank/DDBJ whole genome shotgun (WGS) entry which is preliminary data.</text>
</comment>
<reference evidence="3" key="1">
    <citation type="journal article" date="2019" name="Int. J. Syst. Evol. Microbiol.">
        <title>The Global Catalogue of Microorganisms (GCM) 10K type strain sequencing project: providing services to taxonomists for standard genome sequencing and annotation.</title>
        <authorList>
            <consortium name="The Broad Institute Genomics Platform"/>
            <consortium name="The Broad Institute Genome Sequencing Center for Infectious Disease"/>
            <person name="Wu L."/>
            <person name="Ma J."/>
        </authorList>
    </citation>
    <scope>NUCLEOTIDE SEQUENCE [LARGE SCALE GENOMIC DNA]</scope>
    <source>
        <strain evidence="3">KCTC 42087</strain>
    </source>
</reference>
<dbReference type="InterPro" id="IPR011032">
    <property type="entry name" value="GroES-like_sf"/>
</dbReference>
<dbReference type="Pfam" id="PF08240">
    <property type="entry name" value="ADH_N"/>
    <property type="match status" value="1"/>
</dbReference>
<sequence>MKALRCSVHGPLDGLTLEELADPAPGPGQVVVDVRAAAVNFSDILIVQGTYQVKAPVPFTPGSEFAGRVVEVGPEVEGFAPGDAVSGSTFVGAFAERVVVAASSLTALPPDIDMRAAAAFGVAYATAYHSLTLVAELGKGETLAVLGAAGGVGLATVDLGRLLGARVIAVASSAAKRELCLAKGAETALPYDDLKRRLADAGGADVVIDLVGGEHAEPALRAMRWGGRFVSVGFAAGEIPRIPLNLVMLKGVTVRGFEIGGWGRRDPEALRRGRAELARLFHAGELKPHIHAVHPMERATEAMAAVANRASAGKVLIVPDGGDDL</sequence>
<dbReference type="InterPro" id="IPR013149">
    <property type="entry name" value="ADH-like_C"/>
</dbReference>
<dbReference type="GO" id="GO:0016491">
    <property type="term" value="F:oxidoreductase activity"/>
    <property type="evidence" value="ECO:0007669"/>
    <property type="project" value="UniProtKB-KW"/>
</dbReference>
<protein>
    <submittedName>
        <fullName evidence="2">NADPH:quinone oxidoreductase family protein</fullName>
        <ecNumber evidence="2">1.-.-.-</ecNumber>
    </submittedName>
</protein>
<dbReference type="RefSeq" id="WP_378281903.1">
    <property type="nucleotide sequence ID" value="NZ_JBHSON010000013.1"/>
</dbReference>
<dbReference type="InterPro" id="IPR020843">
    <property type="entry name" value="ER"/>
</dbReference>
<dbReference type="SUPFAM" id="SSF50129">
    <property type="entry name" value="GroES-like"/>
    <property type="match status" value="1"/>
</dbReference>
<gene>
    <name evidence="2" type="ORF">ACFPZN_11725</name>
</gene>
<dbReference type="InterPro" id="IPR013154">
    <property type="entry name" value="ADH-like_N"/>
</dbReference>
<evidence type="ECO:0000313" key="2">
    <source>
        <dbReference type="EMBL" id="MFC5746280.1"/>
    </source>
</evidence>
<dbReference type="Gene3D" id="3.90.180.10">
    <property type="entry name" value="Medium-chain alcohol dehydrogenases, catalytic domain"/>
    <property type="match status" value="1"/>
</dbReference>
<keyword evidence="2" id="KW-0560">Oxidoreductase</keyword>
<dbReference type="EC" id="1.-.-.-" evidence="2"/>
<keyword evidence="3" id="KW-1185">Reference proteome</keyword>
<feature type="domain" description="Enoyl reductase (ER)" evidence="1">
    <location>
        <begin position="10"/>
        <end position="317"/>
    </location>
</feature>
<proteinExistence type="predicted"/>
<organism evidence="2 3">
    <name type="scientific">Actinomadura rugatobispora</name>
    <dbReference type="NCBI Taxonomy" id="1994"/>
    <lineage>
        <taxon>Bacteria</taxon>
        <taxon>Bacillati</taxon>
        <taxon>Actinomycetota</taxon>
        <taxon>Actinomycetes</taxon>
        <taxon>Streptosporangiales</taxon>
        <taxon>Thermomonosporaceae</taxon>
        <taxon>Actinomadura</taxon>
    </lineage>
</organism>
<dbReference type="Pfam" id="PF00107">
    <property type="entry name" value="ADH_zinc_N"/>
    <property type="match status" value="1"/>
</dbReference>
<evidence type="ECO:0000313" key="3">
    <source>
        <dbReference type="Proteomes" id="UP001596074"/>
    </source>
</evidence>
<dbReference type="Gene3D" id="3.40.50.720">
    <property type="entry name" value="NAD(P)-binding Rossmann-like Domain"/>
    <property type="match status" value="1"/>
</dbReference>
<dbReference type="PANTHER" id="PTHR43677">
    <property type="entry name" value="SHORT-CHAIN DEHYDROGENASE/REDUCTASE"/>
    <property type="match status" value="1"/>
</dbReference>
<dbReference type="SUPFAM" id="SSF51735">
    <property type="entry name" value="NAD(P)-binding Rossmann-fold domains"/>
    <property type="match status" value="1"/>
</dbReference>
<dbReference type="EMBL" id="JBHSON010000013">
    <property type="protein sequence ID" value="MFC5746280.1"/>
    <property type="molecule type" value="Genomic_DNA"/>
</dbReference>
<dbReference type="CDD" id="cd08241">
    <property type="entry name" value="QOR1"/>
    <property type="match status" value="1"/>
</dbReference>
<accession>A0ABW0ZZB6</accession>
<evidence type="ECO:0000259" key="1">
    <source>
        <dbReference type="SMART" id="SM00829"/>
    </source>
</evidence>